<dbReference type="GO" id="GO:0008168">
    <property type="term" value="F:methyltransferase activity"/>
    <property type="evidence" value="ECO:0007669"/>
    <property type="project" value="UniProtKB-KW"/>
</dbReference>
<evidence type="ECO:0000313" key="2">
    <source>
        <dbReference type="EMBL" id="MFC3674860.1"/>
    </source>
</evidence>
<dbReference type="SUPFAM" id="SSF53335">
    <property type="entry name" value="S-adenosyl-L-methionine-dependent methyltransferases"/>
    <property type="match status" value="1"/>
</dbReference>
<dbReference type="InterPro" id="IPR029063">
    <property type="entry name" value="SAM-dependent_MTases_sf"/>
</dbReference>
<keyword evidence="2" id="KW-0808">Transferase</keyword>
<proteinExistence type="predicted"/>
<protein>
    <submittedName>
        <fullName evidence="2">Class I SAM-dependent methyltransferase</fullName>
        <ecNumber evidence="2">2.1.1.-</ecNumber>
    </submittedName>
</protein>
<dbReference type="CDD" id="cd02440">
    <property type="entry name" value="AdoMet_MTases"/>
    <property type="match status" value="1"/>
</dbReference>
<evidence type="ECO:0000313" key="3">
    <source>
        <dbReference type="Proteomes" id="UP001595711"/>
    </source>
</evidence>
<dbReference type="Pfam" id="PF13649">
    <property type="entry name" value="Methyltransf_25"/>
    <property type="match status" value="1"/>
</dbReference>
<dbReference type="EC" id="2.1.1.-" evidence="2"/>
<dbReference type="InterPro" id="IPR041698">
    <property type="entry name" value="Methyltransf_25"/>
</dbReference>
<comment type="caution">
    <text evidence="2">The sequence shown here is derived from an EMBL/GenBank/DDBJ whole genome shotgun (WGS) entry which is preliminary data.</text>
</comment>
<keyword evidence="2" id="KW-0489">Methyltransferase</keyword>
<accession>A0ABV7VCG4</accession>
<name>A0ABV7VCG4_9PROT</name>
<dbReference type="RefSeq" id="WP_379722388.1">
    <property type="nucleotide sequence ID" value="NZ_JBHRYJ010000001.1"/>
</dbReference>
<reference evidence="3" key="1">
    <citation type="journal article" date="2019" name="Int. J. Syst. Evol. Microbiol.">
        <title>The Global Catalogue of Microorganisms (GCM) 10K type strain sequencing project: providing services to taxonomists for standard genome sequencing and annotation.</title>
        <authorList>
            <consortium name="The Broad Institute Genomics Platform"/>
            <consortium name="The Broad Institute Genome Sequencing Center for Infectious Disease"/>
            <person name="Wu L."/>
            <person name="Ma J."/>
        </authorList>
    </citation>
    <scope>NUCLEOTIDE SEQUENCE [LARGE SCALE GENOMIC DNA]</scope>
    <source>
        <strain evidence="3">KCTC 42182</strain>
    </source>
</reference>
<feature type="domain" description="Methyltransferase" evidence="1">
    <location>
        <begin position="76"/>
        <end position="163"/>
    </location>
</feature>
<evidence type="ECO:0000259" key="1">
    <source>
        <dbReference type="Pfam" id="PF13649"/>
    </source>
</evidence>
<keyword evidence="3" id="KW-1185">Reference proteome</keyword>
<organism evidence="2 3">
    <name type="scientific">Ferrovibrio xuzhouensis</name>
    <dbReference type="NCBI Taxonomy" id="1576914"/>
    <lineage>
        <taxon>Bacteria</taxon>
        <taxon>Pseudomonadati</taxon>
        <taxon>Pseudomonadota</taxon>
        <taxon>Alphaproteobacteria</taxon>
        <taxon>Rhodospirillales</taxon>
        <taxon>Rhodospirillaceae</taxon>
        <taxon>Ferrovibrio</taxon>
    </lineage>
</organism>
<dbReference type="EMBL" id="JBHRYJ010000001">
    <property type="protein sequence ID" value="MFC3674860.1"/>
    <property type="molecule type" value="Genomic_DNA"/>
</dbReference>
<dbReference type="GO" id="GO:0032259">
    <property type="term" value="P:methylation"/>
    <property type="evidence" value="ECO:0007669"/>
    <property type="project" value="UniProtKB-KW"/>
</dbReference>
<dbReference type="Proteomes" id="UP001595711">
    <property type="component" value="Unassembled WGS sequence"/>
</dbReference>
<gene>
    <name evidence="2" type="ORF">ACFOOQ_04840</name>
</gene>
<sequence>MGALIDFLQVKSKPVRDLAARRLNKDENRELALKFDVEYFDGSREQGYGGYRYDGRWVPVAHRLIEHYNLRPGDRVLDIGCAKGFLVKDLREALPGLDVWGLDVSGYALRNAVPEAQPYLIQGSCDALPFPDADFKLAISINTAHNLELDGCARALREMSRVAPAHGFVQVDAYRDERERQVFEDWMLTARTYLTPAGWRDLFAATGYRGDYFWTILKVDDALRL</sequence>
<dbReference type="Gene3D" id="3.40.50.150">
    <property type="entry name" value="Vaccinia Virus protein VP39"/>
    <property type="match status" value="1"/>
</dbReference>